<name>A0A8X6WHE1_TRICX</name>
<keyword evidence="3" id="KW-0813">Transport</keyword>
<dbReference type="GO" id="GO:0032456">
    <property type="term" value="P:endocytic recycling"/>
    <property type="evidence" value="ECO:0007669"/>
    <property type="project" value="TreeGrafter"/>
</dbReference>
<dbReference type="PANTHER" id="PTHR15954:SF4">
    <property type="entry name" value="VACUOLAR PROTEIN SORTING-ASSOCIATED PROTEIN 51 HOMOLOG"/>
    <property type="match status" value="1"/>
</dbReference>
<proteinExistence type="inferred from homology"/>
<dbReference type="GO" id="GO:0016020">
    <property type="term" value="C:membrane"/>
    <property type="evidence" value="ECO:0007669"/>
    <property type="project" value="TreeGrafter"/>
</dbReference>
<reference evidence="5" key="1">
    <citation type="submission" date="2020-08" db="EMBL/GenBank/DDBJ databases">
        <title>Multicomponent nature underlies the extraordinary mechanical properties of spider dragline silk.</title>
        <authorList>
            <person name="Kono N."/>
            <person name="Nakamura H."/>
            <person name="Mori M."/>
            <person name="Yoshida Y."/>
            <person name="Ohtoshi R."/>
            <person name="Malay A.D."/>
            <person name="Moran D.A.P."/>
            <person name="Tomita M."/>
            <person name="Numata K."/>
            <person name="Arakawa K."/>
        </authorList>
    </citation>
    <scope>NUCLEOTIDE SEQUENCE</scope>
</reference>
<dbReference type="Proteomes" id="UP000887159">
    <property type="component" value="Unassembled WGS sequence"/>
</dbReference>
<feature type="coiled-coil region" evidence="4">
    <location>
        <begin position="70"/>
        <end position="97"/>
    </location>
</feature>
<dbReference type="GO" id="GO:0006869">
    <property type="term" value="P:lipid transport"/>
    <property type="evidence" value="ECO:0007669"/>
    <property type="project" value="UniProtKB-UniRule"/>
</dbReference>
<protein>
    <recommendedName>
        <fullName evidence="2 3">Vacuolar protein sorting-associated protein 51 homolog</fullName>
    </recommendedName>
</protein>
<keyword evidence="4" id="KW-0175">Coiled coil</keyword>
<dbReference type="Pfam" id="PF08700">
    <property type="entry name" value="VPS51_Exo84_N"/>
    <property type="match status" value="1"/>
</dbReference>
<evidence type="ECO:0000256" key="3">
    <source>
        <dbReference type="RuleBase" id="RU368010"/>
    </source>
</evidence>
<evidence type="ECO:0000256" key="4">
    <source>
        <dbReference type="SAM" id="Coils"/>
    </source>
</evidence>
<keyword evidence="6" id="KW-1185">Reference proteome</keyword>
<evidence type="ECO:0000256" key="2">
    <source>
        <dbReference type="ARBA" id="ARBA00016122"/>
    </source>
</evidence>
<accession>A0A8X6WHE1</accession>
<dbReference type="GO" id="GO:0042147">
    <property type="term" value="P:retrograde transport, endosome to Golgi"/>
    <property type="evidence" value="ECO:0007669"/>
    <property type="project" value="UniProtKB-UniRule"/>
</dbReference>
<evidence type="ECO:0000313" key="6">
    <source>
        <dbReference type="Proteomes" id="UP000887159"/>
    </source>
</evidence>
<comment type="function">
    <text evidence="3">Acts as component of the GARP complex that is involved in retrograde transport from early and late endosomes to the trans-Golgi network (TGN).</text>
</comment>
<dbReference type="GO" id="GO:0005829">
    <property type="term" value="C:cytosol"/>
    <property type="evidence" value="ECO:0007669"/>
    <property type="project" value="GOC"/>
</dbReference>
<dbReference type="AlphaFoldDB" id="A0A8X6WHE1"/>
<dbReference type="PANTHER" id="PTHR15954">
    <property type="entry name" value="VACUOLAR PROTEIN SORTING-ASSOCIATED PROTEIN 51 HOMOLOG"/>
    <property type="match status" value="1"/>
</dbReference>
<evidence type="ECO:0000313" key="5">
    <source>
        <dbReference type="EMBL" id="GFY35068.1"/>
    </source>
</evidence>
<comment type="caution">
    <text evidence="5">The sequence shown here is derived from an EMBL/GenBank/DDBJ whole genome shotgun (WGS) entry which is preliminary data.</text>
</comment>
<keyword evidence="3" id="KW-0445">Lipid transport</keyword>
<dbReference type="GO" id="GO:0048193">
    <property type="term" value="P:Golgi vesicle transport"/>
    <property type="evidence" value="ECO:0007669"/>
    <property type="project" value="TreeGrafter"/>
</dbReference>
<dbReference type="GO" id="GO:0007041">
    <property type="term" value="P:lysosomal transport"/>
    <property type="evidence" value="ECO:0007669"/>
    <property type="project" value="TreeGrafter"/>
</dbReference>
<dbReference type="GO" id="GO:1990745">
    <property type="term" value="C:EARP complex"/>
    <property type="evidence" value="ECO:0007669"/>
    <property type="project" value="TreeGrafter"/>
</dbReference>
<dbReference type="EMBL" id="BMAU01021430">
    <property type="protein sequence ID" value="GFY35068.1"/>
    <property type="molecule type" value="Genomic_DNA"/>
</dbReference>
<organism evidence="5 6">
    <name type="scientific">Trichonephila clavipes</name>
    <name type="common">Golden silk orbweaver</name>
    <name type="synonym">Nephila clavipes</name>
    <dbReference type="NCBI Taxonomy" id="2585209"/>
    <lineage>
        <taxon>Eukaryota</taxon>
        <taxon>Metazoa</taxon>
        <taxon>Ecdysozoa</taxon>
        <taxon>Arthropoda</taxon>
        <taxon>Chelicerata</taxon>
        <taxon>Arachnida</taxon>
        <taxon>Araneae</taxon>
        <taxon>Araneomorphae</taxon>
        <taxon>Entelegynae</taxon>
        <taxon>Araneoidea</taxon>
        <taxon>Nephilidae</taxon>
        <taxon>Trichonephila</taxon>
    </lineage>
</organism>
<dbReference type="InterPro" id="IPR014812">
    <property type="entry name" value="Vps51"/>
</dbReference>
<comment type="subcellular location">
    <subcellularLocation>
        <location evidence="3">Golgi apparatus</location>
        <location evidence="3">trans-Golgi network</location>
    </subcellularLocation>
</comment>
<gene>
    <name evidence="5" type="primary">vps51</name>
    <name evidence="5" type="ORF">TNCV_5044431</name>
</gene>
<evidence type="ECO:0000256" key="1">
    <source>
        <dbReference type="ARBA" id="ARBA00006080"/>
    </source>
</evidence>
<sequence length="726" mass="84782">MTEGDFDPFDLDKEEFNPDLYMLKLIEDYNLHQIISKKEHLEMEIRGISNGIQSMLYDNYSKFITASDVVSKIKINFEEMEENMNQLELKMSCVEDTSSKILKNLQPTKEKNLKLIKSKENINKLASIINLVPKLKEYVEEGDFVTAAQHYLKNKSLLELYRHSQSFKGILEESKDIMWYIQGKLRNKLDCCLYTTEEISATLNLILDFEEMKEDTLQDFLFITKNNLNQMLLKIEDSYLTGNDDIVTSAEYKIFGCSDFSCKYFDILSKTIDIVRKVFLREDIILCASSVLTTFVTDNIDRLFTLVRLVFKQQFGNISDELLSNTLDQVYRKCHDCVLQVPEIAVSHISSEMILSICRDRCEYHFRKMKCDFETHFHCFIDKFKDEVLPSKDSLASLNEAVQDIFVYALNSLCCYIRPEYKYSRDSHFRKCFCKALARESVFASFLRYLNGTIADLFSTSKQKKETSLKLCVLLGRYALELYHIRAWNFISIVDDKFNASTENLTLTSMSEISDRCKETAENIIKLYIDERQRRMSIMFKRSIENKNWMLLKEPWKVSAAVRRVLEDFLEAVRELEPLFENAKASVSDRVSDSGRSVNFSFSSSANELAHSISNDRMIIRINKLFSKSSEALENAEFTSDFILNRIMKMTLKSYLEYIRQKTFNRFGLQQIQIDVLCLELRILPHLKNEGIFKSLFDDIISSCYSRTIQPEFMNLQVVSLLCQNF</sequence>
<comment type="subunit">
    <text evidence="3">Component of the Golgi-associated retrograde protein (GARP) complex.</text>
</comment>
<keyword evidence="3" id="KW-0333">Golgi apparatus</keyword>
<dbReference type="GO" id="GO:0015031">
    <property type="term" value="P:protein transport"/>
    <property type="evidence" value="ECO:0007669"/>
    <property type="project" value="UniProtKB-UniRule"/>
</dbReference>
<dbReference type="GO" id="GO:0000938">
    <property type="term" value="C:GARP complex"/>
    <property type="evidence" value="ECO:0007669"/>
    <property type="project" value="UniProtKB-UniRule"/>
</dbReference>
<dbReference type="GO" id="GO:0007030">
    <property type="term" value="P:Golgi organization"/>
    <property type="evidence" value="ECO:0007669"/>
    <property type="project" value="UniProtKB-UniRule"/>
</dbReference>
<comment type="similarity">
    <text evidence="1 3">Belongs to the VPS51 family.</text>
</comment>
<keyword evidence="3" id="KW-0653">Protein transport</keyword>